<dbReference type="OrthoDB" id="10046154at2759"/>
<dbReference type="EMBL" id="CACVKT020004486">
    <property type="protein sequence ID" value="CAC5390224.1"/>
    <property type="molecule type" value="Genomic_DNA"/>
</dbReference>
<dbReference type="Proteomes" id="UP000507470">
    <property type="component" value="Unassembled WGS sequence"/>
</dbReference>
<protein>
    <recommendedName>
        <fullName evidence="3">Class I SAM-dependent methyltransferase</fullName>
    </recommendedName>
</protein>
<gene>
    <name evidence="1" type="ORF">MCOR_25338</name>
</gene>
<dbReference type="AlphaFoldDB" id="A0A6J8C531"/>
<evidence type="ECO:0008006" key="3">
    <source>
        <dbReference type="Google" id="ProtNLM"/>
    </source>
</evidence>
<sequence length="229" mass="26927">MSNLKSLINKIHVSTSKKENVFKYREQFIQYMIRNRTYGMAAEIGVYDGDFAEHNLKHWKGKYIMVDVNIRPKLKENLGKWRSRNITFFHKNSFDASNQFQNSLFDWIYIDAGHDFNDVLNDMTYWYPKLKPGGLFSGNDYCVNKMDLYKTKDVPWCGIYKPGRDYMGFSVFKSTNITGKEKQSFIGVVKAVRLFARSESIPNVFFTMEERETLGDDGLSSSWYFFKPF</sequence>
<reference evidence="1 2" key="1">
    <citation type="submission" date="2020-06" db="EMBL/GenBank/DDBJ databases">
        <authorList>
            <person name="Li R."/>
            <person name="Bekaert M."/>
        </authorList>
    </citation>
    <scope>NUCLEOTIDE SEQUENCE [LARGE SCALE GENOMIC DNA]</scope>
    <source>
        <strain evidence="2">wild</strain>
    </source>
</reference>
<dbReference type="InterPro" id="IPR029063">
    <property type="entry name" value="SAM-dependent_MTases_sf"/>
</dbReference>
<dbReference type="SUPFAM" id="SSF53335">
    <property type="entry name" value="S-adenosyl-L-methionine-dependent methyltransferases"/>
    <property type="match status" value="1"/>
</dbReference>
<organism evidence="1 2">
    <name type="scientific">Mytilus coruscus</name>
    <name type="common">Sea mussel</name>
    <dbReference type="NCBI Taxonomy" id="42192"/>
    <lineage>
        <taxon>Eukaryota</taxon>
        <taxon>Metazoa</taxon>
        <taxon>Spiralia</taxon>
        <taxon>Lophotrochozoa</taxon>
        <taxon>Mollusca</taxon>
        <taxon>Bivalvia</taxon>
        <taxon>Autobranchia</taxon>
        <taxon>Pteriomorphia</taxon>
        <taxon>Mytilida</taxon>
        <taxon>Mytiloidea</taxon>
        <taxon>Mytilidae</taxon>
        <taxon>Mytilinae</taxon>
        <taxon>Mytilus</taxon>
    </lineage>
</organism>
<keyword evidence="2" id="KW-1185">Reference proteome</keyword>
<dbReference type="Pfam" id="PF13578">
    <property type="entry name" value="Methyltransf_24"/>
    <property type="match status" value="1"/>
</dbReference>
<name>A0A6J8C531_MYTCO</name>
<evidence type="ECO:0000313" key="2">
    <source>
        <dbReference type="Proteomes" id="UP000507470"/>
    </source>
</evidence>
<proteinExistence type="predicted"/>
<dbReference type="Gene3D" id="3.40.50.150">
    <property type="entry name" value="Vaccinia Virus protein VP39"/>
    <property type="match status" value="1"/>
</dbReference>
<evidence type="ECO:0000313" key="1">
    <source>
        <dbReference type="EMBL" id="CAC5390224.1"/>
    </source>
</evidence>
<accession>A0A6J8C531</accession>